<dbReference type="InterPro" id="IPR036770">
    <property type="entry name" value="Ankyrin_rpt-contain_sf"/>
</dbReference>
<feature type="domain" description="Peptidase S1" evidence="5">
    <location>
        <begin position="1866"/>
        <end position="1919"/>
    </location>
</feature>
<feature type="repeat" description="ANK" evidence="3">
    <location>
        <begin position="1504"/>
        <end position="1536"/>
    </location>
</feature>
<feature type="repeat" description="ANK" evidence="3">
    <location>
        <begin position="1300"/>
        <end position="1332"/>
    </location>
</feature>
<evidence type="ECO:0000256" key="3">
    <source>
        <dbReference type="PROSITE-ProRule" id="PRU00023"/>
    </source>
</evidence>
<keyword evidence="2 3" id="KW-0040">ANK repeat</keyword>
<dbReference type="GO" id="GO:0004252">
    <property type="term" value="F:serine-type endopeptidase activity"/>
    <property type="evidence" value="ECO:0007669"/>
    <property type="project" value="InterPro"/>
</dbReference>
<feature type="repeat" description="ANK" evidence="3">
    <location>
        <begin position="1267"/>
        <end position="1299"/>
    </location>
</feature>
<feature type="repeat" description="ANK" evidence="3">
    <location>
        <begin position="1234"/>
        <end position="1266"/>
    </location>
</feature>
<dbReference type="Pfam" id="PF12796">
    <property type="entry name" value="Ank_2"/>
    <property type="match status" value="4"/>
</dbReference>
<name>A0AA38HQ12_9CUCU</name>
<feature type="repeat" description="ANK" evidence="3">
    <location>
        <begin position="1672"/>
        <end position="1706"/>
    </location>
</feature>
<feature type="repeat" description="ANK" evidence="3">
    <location>
        <begin position="1333"/>
        <end position="1367"/>
    </location>
</feature>
<dbReference type="GO" id="GO:0006508">
    <property type="term" value="P:proteolysis"/>
    <property type="evidence" value="ECO:0007669"/>
    <property type="project" value="InterPro"/>
</dbReference>
<dbReference type="InterPro" id="IPR001254">
    <property type="entry name" value="Trypsin_dom"/>
</dbReference>
<feature type="repeat" description="ANK" evidence="3">
    <location>
        <begin position="1368"/>
        <end position="1400"/>
    </location>
</feature>
<dbReference type="PROSITE" id="PS50297">
    <property type="entry name" value="ANK_REP_REGION"/>
    <property type="match status" value="11"/>
</dbReference>
<proteinExistence type="predicted"/>
<dbReference type="InterPro" id="IPR009003">
    <property type="entry name" value="Peptidase_S1_PA"/>
</dbReference>
<evidence type="ECO:0000313" key="6">
    <source>
        <dbReference type="EMBL" id="KAJ3641838.1"/>
    </source>
</evidence>
<dbReference type="Proteomes" id="UP001168821">
    <property type="component" value="Unassembled WGS sequence"/>
</dbReference>
<reference evidence="6" key="1">
    <citation type="journal article" date="2023" name="G3 (Bethesda)">
        <title>Whole genome assemblies of Zophobas morio and Tenebrio molitor.</title>
        <authorList>
            <person name="Kaur S."/>
            <person name="Stinson S.A."/>
            <person name="diCenzo G.C."/>
        </authorList>
    </citation>
    <scope>NUCLEOTIDE SEQUENCE</scope>
    <source>
        <strain evidence="6">QUZm001</strain>
    </source>
</reference>
<dbReference type="PANTHER" id="PTHR24173">
    <property type="entry name" value="ANKYRIN REPEAT CONTAINING"/>
    <property type="match status" value="1"/>
</dbReference>
<gene>
    <name evidence="6" type="ORF">Zmor_028310</name>
</gene>
<keyword evidence="7" id="KW-1185">Reference proteome</keyword>
<feature type="repeat" description="ANK" evidence="3">
    <location>
        <begin position="1639"/>
        <end position="1671"/>
    </location>
</feature>
<dbReference type="SUPFAM" id="SSF52540">
    <property type="entry name" value="P-loop containing nucleoside triphosphate hydrolases"/>
    <property type="match status" value="1"/>
</dbReference>
<feature type="region of interest" description="Disordered" evidence="4">
    <location>
        <begin position="1"/>
        <end position="34"/>
    </location>
</feature>
<evidence type="ECO:0000256" key="2">
    <source>
        <dbReference type="ARBA" id="ARBA00023043"/>
    </source>
</evidence>
<dbReference type="InterPro" id="IPR043504">
    <property type="entry name" value="Peptidase_S1_PA_chymotrypsin"/>
</dbReference>
<dbReference type="InterPro" id="IPR027417">
    <property type="entry name" value="P-loop_NTPase"/>
</dbReference>
<dbReference type="SUPFAM" id="SSF50494">
    <property type="entry name" value="Trypsin-like serine proteases"/>
    <property type="match status" value="1"/>
</dbReference>
<sequence>MHSNSDSDSQDNGKEKQPKEEIKQRKEWKKQNEGMEKCQKEPFCTYSKLPGDHSKDFKQMMCAFYALKLIARDDVEDFEMTTNKKENGNFGDMELTVAFKNGKKCTYLFHFECKENEEPITINQLTSEKQESDFDLRKYFNSMSSLNINENSVCILYTNSSTCIEQSTQISENIDLKICDNHLEYEDLLLSVRQRKSSSIYQVVQNLQDKNRMFYFFTEQSNFENTKTNLQKMLHEMLECPIYDSFVHFVHQSWSKNFILRKDDVIAKLTELAVSSYIQTVSDIKQNEKTRNLTEAIMNFFITIMDYSDENIIGNIWPDADITDDEFVKTKEKFVLQKTERVKISWFLNKIPLILKVDDSNKTTIGLVIRTLNKCSEKRRIVLVGKVTKGEFDGMDVFQNLSDLIIKAEIDELCRNILHTFNISLQGREPVCLEQLVATDREIAEHVRVGELLKMSQTNYIIGNEKQELSKLHIPRSVYTTFVKTQKILSIYESQKNQTVVVINCDPTFKDRFLTRKKYCSVEIADYFRKEYSGNDNVIIFSTEHRLTHAEFVRVCEKSNKSNVYLLQSFDAKSCVLLLEKGNKLPSDVLDESKCLPERDILKYLDNPLNAVCASPGMGKSTLMKGLSNNCPSHYWAIYIDLRNCNSFLAKKPDSTAICDYFLRADEAKDETEKQIKNILQRNQKLYLYLDELDQVNCNYLNCVLDFIKEASSNGVKVWISLRENLRQTVSQALNVVPLEIRQLSREEQEEYMCNRLKEKYETEEITNILDAIFASVDLNNSQQLLGNPLHLQLIAEMFLNNDDFYRKFKAQNIFLLTQMYELFLFRSVSSILKRAADEQETYLSGDIKILLKQYEVIALKACLDNKDFERLRVDLKESQGFINNLRKNGDAYGIIKEINEKGEATFGHRTYAEYFACIWLKENKEKVVLLKDVIFAEKYQNLRLMFDIMLAENNPLHLSIIYKNFEQFEKYKHEINTKDEGGRTPWQLICMHGMKYPVSCFQDMFHLVRLNRELDCYVLMAKTVVQEQNDIITNNHDDLFNFTWLNYCLEAKCLYPIELILQLKLVKFSDINKKVYEYYIADTLAYYSAQMGYPNLFSAAMAEDSGLARHESLQNLMEAAVIGPKDKNKNSSFKADTSFESLEGYRRIIQLVLESGLDVNARLEHGLTAFQLSCRHGNYEITKMLLDFGSSVNLVDMRDNTALQCAVELQKVNLDIIKLLTEKGVDVNAQNKFGMTALQLACQQGVYENAKMLLDFGASINIADKDNKNLLHYASWKDNKDIIKILIDKGIDVNAQDKLGKTALHFACEQTIYGNVEMLLSVGASINLADIENRNVLHSAALSWKDNRDVMKLLLEKGIDINAQDKNGATALQLAWTRSVCENAKTLLDFGASTDVLDHNKQNVLHYASKSWNADPDLIKAIIDKGIDVNAQDGNGTTPLQVACKNGNYEITELLLNFGTSINIADKRNKNAFHYAAESWTPNRSKMKLLIENGIDVNAQTETGTTALQLACQNGDAEIAEMLVKSGASVNMLDKNNENALHYASKSWAPNRFRTKLLIEKSKDVIDQNKSKGTVVKFPCRSTEFEMSELVLDRGISISIVDKNKYGLHSALELRGNNQNIIKLLTQKGIDINAQNQNGTTALQLACAKHSHEITEMLLDSGASVNIVDKDNKNALHYGLESWEDNRDIIKSLIKKGIDVNALNKNGTTALQLACENSDYEIAEMLLDFGAFLTITDKDNRNLLDYASGSRKITRYRIKVVLQEGSVEDAQGVDETTDAQLTYRNVDSESTEVFLDSEAEAYICKKKTEQEPYSAWMKIPNVVQKITNNSDRISWCKNKICCKKFSSTWKLIQLCLIWTVHFTFGTSACKGDSGGGLVSKFRKRYYIVGVVSISPHATEGSCDSQQYTLYTRFGYYIDKFILQKEARFRPRVDCPDVLNCNNDTSVTTPQPTTEKVTTESSSRYTSFDVTITNILTNTIINAVIVFYQTIPNLGSGSSLEQVMNFSLE</sequence>
<dbReference type="Pfam" id="PF00023">
    <property type="entry name" value="Ank"/>
    <property type="match status" value="3"/>
</dbReference>
<feature type="repeat" description="ANK" evidence="3">
    <location>
        <begin position="1707"/>
        <end position="1739"/>
    </location>
</feature>
<feature type="compositionally biased region" description="Basic and acidic residues" evidence="4">
    <location>
        <begin position="11"/>
        <end position="34"/>
    </location>
</feature>
<evidence type="ECO:0000313" key="7">
    <source>
        <dbReference type="Proteomes" id="UP001168821"/>
    </source>
</evidence>
<dbReference type="SMART" id="SM00248">
    <property type="entry name" value="ANK"/>
    <property type="match status" value="16"/>
</dbReference>
<comment type="caution">
    <text evidence="6">The sequence shown here is derived from an EMBL/GenBank/DDBJ whole genome shotgun (WGS) entry which is preliminary data.</text>
</comment>
<keyword evidence="1" id="KW-0677">Repeat</keyword>
<evidence type="ECO:0000256" key="1">
    <source>
        <dbReference type="ARBA" id="ARBA00022737"/>
    </source>
</evidence>
<dbReference type="Pfam" id="PF13637">
    <property type="entry name" value="Ank_4"/>
    <property type="match status" value="1"/>
</dbReference>
<feature type="repeat" description="ANK" evidence="3">
    <location>
        <begin position="1166"/>
        <end position="1198"/>
    </location>
</feature>
<dbReference type="Gene3D" id="1.25.40.20">
    <property type="entry name" value="Ankyrin repeat-containing domain"/>
    <property type="match status" value="7"/>
</dbReference>
<feature type="repeat" description="ANK" evidence="3">
    <location>
        <begin position="1199"/>
        <end position="1233"/>
    </location>
</feature>
<dbReference type="SUPFAM" id="SSF48403">
    <property type="entry name" value="Ankyrin repeat"/>
    <property type="match status" value="2"/>
</dbReference>
<feature type="repeat" description="ANK" evidence="3">
    <location>
        <begin position="1401"/>
        <end position="1435"/>
    </location>
</feature>
<evidence type="ECO:0000256" key="4">
    <source>
        <dbReference type="SAM" id="MobiDB-lite"/>
    </source>
</evidence>
<dbReference type="PRINTS" id="PR01415">
    <property type="entry name" value="ANKYRIN"/>
</dbReference>
<feature type="repeat" description="ANK" evidence="3">
    <location>
        <begin position="1469"/>
        <end position="1503"/>
    </location>
</feature>
<dbReference type="InterPro" id="IPR002110">
    <property type="entry name" value="Ankyrin_rpt"/>
</dbReference>
<dbReference type="Gene3D" id="2.40.10.10">
    <property type="entry name" value="Trypsin-like serine proteases"/>
    <property type="match status" value="1"/>
</dbReference>
<dbReference type="EMBL" id="JALNTZ010000009">
    <property type="protein sequence ID" value="KAJ3641838.1"/>
    <property type="molecule type" value="Genomic_DNA"/>
</dbReference>
<dbReference type="PROSITE" id="PS50088">
    <property type="entry name" value="ANK_REPEAT"/>
    <property type="match status" value="14"/>
</dbReference>
<accession>A0AA38HQ12</accession>
<protein>
    <recommendedName>
        <fullName evidence="5">Peptidase S1 domain-containing protein</fullName>
    </recommendedName>
</protein>
<dbReference type="Pfam" id="PF00089">
    <property type="entry name" value="Trypsin"/>
    <property type="match status" value="1"/>
</dbReference>
<dbReference type="Gene3D" id="3.40.50.300">
    <property type="entry name" value="P-loop containing nucleotide triphosphate hydrolases"/>
    <property type="match status" value="1"/>
</dbReference>
<dbReference type="PANTHER" id="PTHR24173:SF74">
    <property type="entry name" value="ANKYRIN REPEAT DOMAIN-CONTAINING PROTEIN 16"/>
    <property type="match status" value="1"/>
</dbReference>
<organism evidence="6 7">
    <name type="scientific">Zophobas morio</name>
    <dbReference type="NCBI Taxonomy" id="2755281"/>
    <lineage>
        <taxon>Eukaryota</taxon>
        <taxon>Metazoa</taxon>
        <taxon>Ecdysozoa</taxon>
        <taxon>Arthropoda</taxon>
        <taxon>Hexapoda</taxon>
        <taxon>Insecta</taxon>
        <taxon>Pterygota</taxon>
        <taxon>Neoptera</taxon>
        <taxon>Endopterygota</taxon>
        <taxon>Coleoptera</taxon>
        <taxon>Polyphaga</taxon>
        <taxon>Cucujiformia</taxon>
        <taxon>Tenebrionidae</taxon>
        <taxon>Zophobas</taxon>
    </lineage>
</organism>
<evidence type="ECO:0000259" key="5">
    <source>
        <dbReference type="Pfam" id="PF00089"/>
    </source>
</evidence>
<feature type="repeat" description="ANK" evidence="3">
    <location>
        <begin position="1436"/>
        <end position="1468"/>
    </location>
</feature>